<organism evidence="2 3">
    <name type="scientific">Streptosporangium brasiliense</name>
    <dbReference type="NCBI Taxonomy" id="47480"/>
    <lineage>
        <taxon>Bacteria</taxon>
        <taxon>Bacillati</taxon>
        <taxon>Actinomycetota</taxon>
        <taxon>Actinomycetes</taxon>
        <taxon>Streptosporangiales</taxon>
        <taxon>Streptosporangiaceae</taxon>
        <taxon>Streptosporangium</taxon>
    </lineage>
</organism>
<name>A0ABT9R419_9ACTN</name>
<keyword evidence="3" id="KW-1185">Reference proteome</keyword>
<evidence type="ECO:0000313" key="2">
    <source>
        <dbReference type="EMBL" id="MDP9863195.1"/>
    </source>
</evidence>
<accession>A0ABT9R419</accession>
<feature type="region of interest" description="Disordered" evidence="1">
    <location>
        <begin position="32"/>
        <end position="51"/>
    </location>
</feature>
<protein>
    <submittedName>
        <fullName evidence="2">Phage shock protein A</fullName>
    </submittedName>
</protein>
<evidence type="ECO:0000256" key="1">
    <source>
        <dbReference type="SAM" id="MobiDB-lite"/>
    </source>
</evidence>
<evidence type="ECO:0000313" key="3">
    <source>
        <dbReference type="Proteomes" id="UP001230426"/>
    </source>
</evidence>
<comment type="caution">
    <text evidence="2">The sequence shown here is derived from an EMBL/GenBank/DDBJ whole genome shotgun (WGS) entry which is preliminary data.</text>
</comment>
<dbReference type="EMBL" id="JAUSRB010000002">
    <property type="protein sequence ID" value="MDP9863195.1"/>
    <property type="molecule type" value="Genomic_DNA"/>
</dbReference>
<gene>
    <name evidence="2" type="ORF">J2S55_002461</name>
</gene>
<dbReference type="Proteomes" id="UP001230426">
    <property type="component" value="Unassembled WGS sequence"/>
</dbReference>
<sequence length="51" mass="5684">MSLARRIADLSRIKAHKVLDSAEDPREVLDCSCSRQPEPLNKVRGGRGHQS</sequence>
<reference evidence="2 3" key="1">
    <citation type="submission" date="2023-07" db="EMBL/GenBank/DDBJ databases">
        <title>Sequencing the genomes of 1000 actinobacteria strains.</title>
        <authorList>
            <person name="Klenk H.-P."/>
        </authorList>
    </citation>
    <scope>NUCLEOTIDE SEQUENCE [LARGE SCALE GENOMIC DNA]</scope>
    <source>
        <strain evidence="2 3">DSM 44109</strain>
    </source>
</reference>
<proteinExistence type="predicted"/>